<dbReference type="PANTHER" id="PTHR43434:SF20">
    <property type="entry name" value="5'-NUCLEOTIDASE"/>
    <property type="match status" value="1"/>
</dbReference>
<dbReference type="Gene3D" id="3.40.50.1000">
    <property type="entry name" value="HAD superfamily/HAD-like"/>
    <property type="match status" value="1"/>
</dbReference>
<dbReference type="SFLD" id="SFLDS00003">
    <property type="entry name" value="Haloacid_Dehalogenase"/>
    <property type="match status" value="1"/>
</dbReference>
<dbReference type="InterPro" id="IPR023198">
    <property type="entry name" value="PGP-like_dom2"/>
</dbReference>
<dbReference type="InterPro" id="IPR050155">
    <property type="entry name" value="HAD-like_hydrolase_sf"/>
</dbReference>
<dbReference type="InterPro" id="IPR036412">
    <property type="entry name" value="HAD-like_sf"/>
</dbReference>
<dbReference type="eggNOG" id="COG0546">
    <property type="taxonomic scope" value="Bacteria"/>
</dbReference>
<dbReference type="GO" id="GO:0005829">
    <property type="term" value="C:cytosol"/>
    <property type="evidence" value="ECO:0007669"/>
    <property type="project" value="TreeGrafter"/>
</dbReference>
<dbReference type="InterPro" id="IPR023214">
    <property type="entry name" value="HAD_sf"/>
</dbReference>
<dbReference type="GO" id="GO:0004713">
    <property type="term" value="F:protein tyrosine kinase activity"/>
    <property type="evidence" value="ECO:0007669"/>
    <property type="project" value="TreeGrafter"/>
</dbReference>
<dbReference type="Gene3D" id="1.10.150.240">
    <property type="entry name" value="Putative phosphatase, domain 2"/>
    <property type="match status" value="1"/>
</dbReference>
<dbReference type="RefSeq" id="WP_006740127.1">
    <property type="nucleotide sequence ID" value="NZ_AEUZ02000001.1"/>
</dbReference>
<evidence type="ECO:0000313" key="2">
    <source>
        <dbReference type="Proteomes" id="UP000005388"/>
    </source>
</evidence>
<dbReference type="InterPro" id="IPR041492">
    <property type="entry name" value="HAD_2"/>
</dbReference>
<dbReference type="SFLD" id="SFLDG01135">
    <property type="entry name" value="C1.5.6:_HAD__Beta-PGM__Phospha"/>
    <property type="match status" value="1"/>
</dbReference>
<name>G5KGM8_9STRE</name>
<keyword evidence="2" id="KW-1185">Reference proteome</keyword>
<dbReference type="Pfam" id="PF13419">
    <property type="entry name" value="HAD_2"/>
    <property type="match status" value="1"/>
</dbReference>
<proteinExistence type="predicted"/>
<dbReference type="SUPFAM" id="SSF56784">
    <property type="entry name" value="HAD-like"/>
    <property type="match status" value="1"/>
</dbReference>
<dbReference type="AlphaFoldDB" id="G5KGM8"/>
<evidence type="ECO:0000313" key="1">
    <source>
        <dbReference type="EMBL" id="EHJ57415.1"/>
    </source>
</evidence>
<accession>G5KGM8</accession>
<dbReference type="STRING" id="764291.STRUR_0050"/>
<organism evidence="1 2">
    <name type="scientific">Streptococcus urinalis 2285-97</name>
    <dbReference type="NCBI Taxonomy" id="764291"/>
    <lineage>
        <taxon>Bacteria</taxon>
        <taxon>Bacillati</taxon>
        <taxon>Bacillota</taxon>
        <taxon>Bacilli</taxon>
        <taxon>Lactobacillales</taxon>
        <taxon>Streptococcaceae</taxon>
        <taxon>Streptococcus</taxon>
    </lineage>
</organism>
<dbReference type="SFLD" id="SFLDG01129">
    <property type="entry name" value="C1.5:_HAD__Beta-PGM__Phosphata"/>
    <property type="match status" value="1"/>
</dbReference>
<gene>
    <name evidence="1" type="ORF">STRUR_0050</name>
</gene>
<dbReference type="PANTHER" id="PTHR43434">
    <property type="entry name" value="PHOSPHOGLYCOLATE PHOSPHATASE"/>
    <property type="match status" value="1"/>
</dbReference>
<sequence length="210" mass="23740">MKNILFDLDGTLVDSSKGIIESFQYAFNSLSYPQPSIEIIRTYIGPPLETTFQNYFTESKDLDDAILAFRDNYKKSGVHQVSLYEGVKTSLRELSMKGYSLYVTTSKFQPMAYQMLENLQIADYFDGIYGSINNRFHKVDVINACLEENQLKKESTVIIGDTKFDMIGGNDANIHTIGVTWGFGSQTDLLNAGAEKICHHPKDIEKSLIY</sequence>
<protein>
    <submittedName>
        <fullName evidence="1">NLI interacting factor-like phosphatase</fullName>
    </submittedName>
</protein>
<reference evidence="1 2" key="1">
    <citation type="journal article" date="2014" name="Int. J. Syst. Evol. Microbiol.">
        <title>Phylogenomics and the dynamic genome evolution of the genus Streptococcus.</title>
        <authorList>
            <consortium name="The Broad Institute Genome Sequencing Platform"/>
            <person name="Richards V.P."/>
            <person name="Palmer S.R."/>
            <person name="Pavinski Bitar P.D."/>
            <person name="Qin X."/>
            <person name="Weinstock G.M."/>
            <person name="Highlander S.K."/>
            <person name="Town C.D."/>
            <person name="Burne R.A."/>
            <person name="Stanhope M.J."/>
        </authorList>
    </citation>
    <scope>NUCLEOTIDE SEQUENCE [LARGE SCALE GENOMIC DNA]</scope>
    <source>
        <strain evidence="1 2">2285-97</strain>
    </source>
</reference>
<dbReference type="EMBL" id="AEUZ02000001">
    <property type="protein sequence ID" value="EHJ57415.1"/>
    <property type="molecule type" value="Genomic_DNA"/>
</dbReference>
<dbReference type="Proteomes" id="UP000005388">
    <property type="component" value="Unassembled WGS sequence"/>
</dbReference>
<comment type="caution">
    <text evidence="1">The sequence shown here is derived from an EMBL/GenBank/DDBJ whole genome shotgun (WGS) entry which is preliminary data.</text>
</comment>